<dbReference type="Gene3D" id="1.25.40.420">
    <property type="match status" value="1"/>
</dbReference>
<dbReference type="Pfam" id="PF24681">
    <property type="entry name" value="Kelch_KLHDC2_KLHL20_DRC7"/>
    <property type="match status" value="1"/>
</dbReference>
<dbReference type="InterPro" id="IPR000210">
    <property type="entry name" value="BTB/POZ_dom"/>
</dbReference>
<dbReference type="InterPro" id="IPR011333">
    <property type="entry name" value="SKP1/BTB/POZ_sf"/>
</dbReference>
<dbReference type="InterPro" id="IPR006652">
    <property type="entry name" value="Kelch_1"/>
</dbReference>
<dbReference type="EMBL" id="JAERUA010000021">
    <property type="protein sequence ID" value="KAI1885167.1"/>
    <property type="molecule type" value="Genomic_DNA"/>
</dbReference>
<dbReference type="Gene3D" id="2.120.10.80">
    <property type="entry name" value="Kelch-type beta propeller"/>
    <property type="match status" value="1"/>
</dbReference>
<accession>A0A8T3CMP8</accession>
<evidence type="ECO:0000256" key="2">
    <source>
        <dbReference type="ARBA" id="ARBA00022737"/>
    </source>
</evidence>
<dbReference type="Pfam" id="PF01344">
    <property type="entry name" value="Kelch_1"/>
    <property type="match status" value="1"/>
</dbReference>
<protein>
    <recommendedName>
        <fullName evidence="4">BTB domain-containing protein</fullName>
    </recommendedName>
</protein>
<feature type="compositionally biased region" description="Pro residues" evidence="3">
    <location>
        <begin position="39"/>
        <end position="69"/>
    </location>
</feature>
<dbReference type="SMART" id="SM00875">
    <property type="entry name" value="BACK"/>
    <property type="match status" value="1"/>
</dbReference>
<dbReference type="GO" id="GO:0031463">
    <property type="term" value="C:Cul3-RING ubiquitin ligase complex"/>
    <property type="evidence" value="ECO:0007669"/>
    <property type="project" value="TreeGrafter"/>
</dbReference>
<evidence type="ECO:0000313" key="5">
    <source>
        <dbReference type="EMBL" id="KAI1885167.1"/>
    </source>
</evidence>
<keyword evidence="6" id="KW-1185">Reference proteome</keyword>
<reference evidence="5" key="1">
    <citation type="submission" date="2021-01" db="EMBL/GenBank/DDBJ databases">
        <authorList>
            <person name="Zahm M."/>
            <person name="Roques C."/>
            <person name="Cabau C."/>
            <person name="Klopp C."/>
            <person name="Donnadieu C."/>
            <person name="Jouanno E."/>
            <person name="Lampietro C."/>
            <person name="Louis A."/>
            <person name="Herpin A."/>
            <person name="Echchiki A."/>
            <person name="Berthelot C."/>
            <person name="Parey E."/>
            <person name="Roest-Crollius H."/>
            <person name="Braasch I."/>
            <person name="Postlethwait J."/>
            <person name="Bobe J."/>
            <person name="Montfort J."/>
            <person name="Bouchez O."/>
            <person name="Begum T."/>
            <person name="Mejri S."/>
            <person name="Adams A."/>
            <person name="Chen W.-J."/>
            <person name="Guiguen Y."/>
        </authorList>
    </citation>
    <scope>NUCLEOTIDE SEQUENCE</scope>
    <source>
        <tissue evidence="5">Blood</tissue>
    </source>
</reference>
<dbReference type="GO" id="GO:0016567">
    <property type="term" value="P:protein ubiquitination"/>
    <property type="evidence" value="ECO:0007669"/>
    <property type="project" value="TreeGrafter"/>
</dbReference>
<dbReference type="PROSITE" id="PS50097">
    <property type="entry name" value="BTB"/>
    <property type="match status" value="1"/>
</dbReference>
<keyword evidence="1" id="KW-0880">Kelch repeat</keyword>
<dbReference type="Proteomes" id="UP000829720">
    <property type="component" value="Unassembled WGS sequence"/>
</dbReference>
<dbReference type="GO" id="GO:0032465">
    <property type="term" value="P:regulation of cytokinesis"/>
    <property type="evidence" value="ECO:0007669"/>
    <property type="project" value="TreeGrafter"/>
</dbReference>
<dbReference type="InterPro" id="IPR011705">
    <property type="entry name" value="BACK"/>
</dbReference>
<dbReference type="GO" id="GO:0097602">
    <property type="term" value="F:cullin family protein binding"/>
    <property type="evidence" value="ECO:0007669"/>
    <property type="project" value="TreeGrafter"/>
</dbReference>
<dbReference type="SMART" id="SM00225">
    <property type="entry name" value="BTB"/>
    <property type="match status" value="1"/>
</dbReference>
<dbReference type="PANTHER" id="PTHR45632">
    <property type="entry name" value="LD33804P"/>
    <property type="match status" value="1"/>
</dbReference>
<dbReference type="SUPFAM" id="SSF117281">
    <property type="entry name" value="Kelch motif"/>
    <property type="match status" value="1"/>
</dbReference>
<proteinExistence type="predicted"/>
<dbReference type="AlphaFoldDB" id="A0A8T3CMP8"/>
<dbReference type="InterPro" id="IPR015915">
    <property type="entry name" value="Kelch-typ_b-propeller"/>
</dbReference>
<dbReference type="Pfam" id="PF07707">
    <property type="entry name" value="BACK"/>
    <property type="match status" value="1"/>
</dbReference>
<comment type="caution">
    <text evidence="5">The sequence shown here is derived from an EMBL/GenBank/DDBJ whole genome shotgun (WGS) entry which is preliminary data.</text>
</comment>
<evidence type="ECO:0000256" key="3">
    <source>
        <dbReference type="SAM" id="MobiDB-lite"/>
    </source>
</evidence>
<feature type="domain" description="BTB" evidence="4">
    <location>
        <begin position="146"/>
        <end position="216"/>
    </location>
</feature>
<dbReference type="SUPFAM" id="SSF54695">
    <property type="entry name" value="POZ domain"/>
    <property type="match status" value="1"/>
</dbReference>
<evidence type="ECO:0000259" key="4">
    <source>
        <dbReference type="PROSITE" id="PS50097"/>
    </source>
</evidence>
<keyword evidence="2" id="KW-0677">Repeat</keyword>
<evidence type="ECO:0000256" key="1">
    <source>
        <dbReference type="ARBA" id="ARBA00022441"/>
    </source>
</evidence>
<gene>
    <name evidence="5" type="ORF">AGOR_G00217400</name>
</gene>
<organism evidence="5 6">
    <name type="scientific">Albula goreensis</name>
    <dbReference type="NCBI Taxonomy" id="1534307"/>
    <lineage>
        <taxon>Eukaryota</taxon>
        <taxon>Metazoa</taxon>
        <taxon>Chordata</taxon>
        <taxon>Craniata</taxon>
        <taxon>Vertebrata</taxon>
        <taxon>Euteleostomi</taxon>
        <taxon>Actinopterygii</taxon>
        <taxon>Neopterygii</taxon>
        <taxon>Teleostei</taxon>
        <taxon>Albuliformes</taxon>
        <taxon>Albulidae</taxon>
        <taxon>Albula</taxon>
    </lineage>
</organism>
<name>A0A8T3CMP8_9TELE</name>
<dbReference type="GO" id="GO:0004842">
    <property type="term" value="F:ubiquitin-protein transferase activity"/>
    <property type="evidence" value="ECO:0007669"/>
    <property type="project" value="TreeGrafter"/>
</dbReference>
<dbReference type="OrthoDB" id="1925334at2759"/>
<feature type="region of interest" description="Disordered" evidence="3">
    <location>
        <begin position="1"/>
        <end position="119"/>
    </location>
</feature>
<feature type="compositionally biased region" description="Basic residues" evidence="3">
    <location>
        <begin position="25"/>
        <end position="37"/>
    </location>
</feature>
<sequence>MGSNGEGGRLHRKLSLPARFGSKGSLRKSPKPAKKASKPLPPEPPELPTGPPPLPPKPSTLPPKPPPLSSKPTKISPQPPELTPKPHNLTAYSPKVTHKPNEFTPEHTPQPAEPTPKPSTRMFNNQEHAVTILQGVEHFRSDEALCDVILESGDGSETFPVHRIIMASASEYFRDMFTTGEMKDKDQGVVKLQGVNGQGLRNIINYIYTGRVTLGMDGLRDTLEAASYLQVQPLLQFCNQLLSSEVTIDNCIEVECVSRELHLEEVQVRVREFVRENFSALVQSGRYLQLSVSCMSHSLGSHALKGFMEVELYHVARCWLDHDPTRHEHMLALMSCVRFPLMPPAELLRISQEDPALRSDPEYTQLLLEASTYQTLPFLQPTLQSARTRIRSDSTHLLVLGGVTRQQLAVSHELRLYDDKAGAWRALWPMEVPRYQHCAAVLGGFLFVVGGQDEYDTKGRRAVDSVYRYDPRNDHWLQLASLNEKRTYFHLSALRGQIYAVGGRNSNGEIGTVECYDFHKNEWTFMSPMTEPMYGHAGTVHGDLMYISGGITQDSFKKELFCYDPVTDTWSQRADMATPRGLHCMCTVRDRLYVMAGNALLGGGNHSEGNGEYVDILSVEFYSPASGQWTAAAPMPLGQTDVGVAVLRGQVYVVGGYSWSSRCMVDVVQQYDPEHDAWEQAYSVPEPIGGIRACTMTVHMPDDLQESHAHESPLDMPTN</sequence>
<evidence type="ECO:0000313" key="6">
    <source>
        <dbReference type="Proteomes" id="UP000829720"/>
    </source>
</evidence>
<dbReference type="Gene3D" id="3.30.710.10">
    <property type="entry name" value="Potassium Channel Kv1.1, Chain A"/>
    <property type="match status" value="1"/>
</dbReference>
<dbReference type="PANTHER" id="PTHR45632:SF9">
    <property type="entry name" value="KELCH-LIKE PROTEIN 9 ISOFORM X1"/>
    <property type="match status" value="1"/>
</dbReference>
<dbReference type="SMART" id="SM00612">
    <property type="entry name" value="Kelch"/>
    <property type="match status" value="6"/>
</dbReference>
<dbReference type="Pfam" id="PF00651">
    <property type="entry name" value="BTB"/>
    <property type="match status" value="1"/>
</dbReference>